<proteinExistence type="predicted"/>
<organism evidence="1 2">
    <name type="scientific">Blattamonas nauphoetae</name>
    <dbReference type="NCBI Taxonomy" id="2049346"/>
    <lineage>
        <taxon>Eukaryota</taxon>
        <taxon>Metamonada</taxon>
        <taxon>Preaxostyla</taxon>
        <taxon>Oxymonadida</taxon>
        <taxon>Blattamonas</taxon>
    </lineage>
</organism>
<keyword evidence="2" id="KW-1185">Reference proteome</keyword>
<dbReference type="EMBL" id="JARBJD010000111">
    <property type="protein sequence ID" value="KAK2951898.1"/>
    <property type="molecule type" value="Genomic_DNA"/>
</dbReference>
<sequence>MLRVKEPTKRGTGVNYLSLLESACPDFDLTLDRIYCLTTDGEAAVKGHINDLDFASFRQHYLESTLKIENFLTPPFLLESAQHFIVTFCGNRQKLGIDELAELEQDIELFRTKWLIYLRECVINPVRVTNPEIGVEINYFGQT</sequence>
<evidence type="ECO:0000313" key="2">
    <source>
        <dbReference type="Proteomes" id="UP001281761"/>
    </source>
</evidence>
<dbReference type="Proteomes" id="UP001281761">
    <property type="component" value="Unassembled WGS sequence"/>
</dbReference>
<gene>
    <name evidence="1" type="ORF">BLNAU_13134</name>
</gene>
<comment type="caution">
    <text evidence="1">The sequence shown here is derived from an EMBL/GenBank/DDBJ whole genome shotgun (WGS) entry which is preliminary data.</text>
</comment>
<evidence type="ECO:0000313" key="1">
    <source>
        <dbReference type="EMBL" id="KAK2951898.1"/>
    </source>
</evidence>
<accession>A0ABQ9XHH3</accession>
<protein>
    <submittedName>
        <fullName evidence="1">Uncharacterized protein</fullName>
    </submittedName>
</protein>
<name>A0ABQ9XHH3_9EUKA</name>
<reference evidence="1 2" key="1">
    <citation type="journal article" date="2022" name="bioRxiv">
        <title>Genomics of Preaxostyla Flagellates Illuminates Evolutionary Transitions and the Path Towards Mitochondrial Loss.</title>
        <authorList>
            <person name="Novak L.V.F."/>
            <person name="Treitli S.C."/>
            <person name="Pyrih J."/>
            <person name="Halakuc P."/>
            <person name="Pipaliya S.V."/>
            <person name="Vacek V."/>
            <person name="Brzon O."/>
            <person name="Soukal P."/>
            <person name="Eme L."/>
            <person name="Dacks J.B."/>
            <person name="Karnkowska A."/>
            <person name="Elias M."/>
            <person name="Hampl V."/>
        </authorList>
    </citation>
    <scope>NUCLEOTIDE SEQUENCE [LARGE SCALE GENOMIC DNA]</scope>
    <source>
        <strain evidence="1">NAU3</strain>
        <tissue evidence="1">Gut</tissue>
    </source>
</reference>